<reference evidence="2" key="1">
    <citation type="journal article" date="2020" name="Stud. Mycol.">
        <title>101 Dothideomycetes genomes: a test case for predicting lifestyles and emergence of pathogens.</title>
        <authorList>
            <person name="Haridas S."/>
            <person name="Albert R."/>
            <person name="Binder M."/>
            <person name="Bloem J."/>
            <person name="Labutti K."/>
            <person name="Salamov A."/>
            <person name="Andreopoulos B."/>
            <person name="Baker S."/>
            <person name="Barry K."/>
            <person name="Bills G."/>
            <person name="Bluhm B."/>
            <person name="Cannon C."/>
            <person name="Castanera R."/>
            <person name="Culley D."/>
            <person name="Daum C."/>
            <person name="Ezra D."/>
            <person name="Gonzalez J."/>
            <person name="Henrissat B."/>
            <person name="Kuo A."/>
            <person name="Liang C."/>
            <person name="Lipzen A."/>
            <person name="Lutzoni F."/>
            <person name="Magnuson J."/>
            <person name="Mondo S."/>
            <person name="Nolan M."/>
            <person name="Ohm R."/>
            <person name="Pangilinan J."/>
            <person name="Park H.-J."/>
            <person name="Ramirez L."/>
            <person name="Alfaro M."/>
            <person name="Sun H."/>
            <person name="Tritt A."/>
            <person name="Yoshinaga Y."/>
            <person name="Zwiers L.-H."/>
            <person name="Turgeon B."/>
            <person name="Goodwin S."/>
            <person name="Spatafora J."/>
            <person name="Crous P."/>
            <person name="Grigoriev I."/>
        </authorList>
    </citation>
    <scope>NUCLEOTIDE SEQUENCE</scope>
    <source>
        <strain evidence="2">CBS 122368</strain>
    </source>
</reference>
<dbReference type="AlphaFoldDB" id="A0A6A6I5X5"/>
<feature type="chain" id="PRO_5025565543" description="Osmotin, thaumatin-like protein" evidence="1">
    <location>
        <begin position="22"/>
        <end position="179"/>
    </location>
</feature>
<protein>
    <recommendedName>
        <fullName evidence="4">Osmotin, thaumatin-like protein</fullName>
    </recommendedName>
</protein>
<evidence type="ECO:0008006" key="4">
    <source>
        <dbReference type="Google" id="ProtNLM"/>
    </source>
</evidence>
<dbReference type="InterPro" id="IPR037176">
    <property type="entry name" value="Osmotin/thaumatin-like_sf"/>
</dbReference>
<dbReference type="SUPFAM" id="SSF49870">
    <property type="entry name" value="Osmotin, thaumatin-like protein"/>
    <property type="match status" value="1"/>
</dbReference>
<dbReference type="EMBL" id="ML987200">
    <property type="protein sequence ID" value="KAF2245448.1"/>
    <property type="molecule type" value="Genomic_DNA"/>
</dbReference>
<feature type="signal peptide" evidence="1">
    <location>
        <begin position="1"/>
        <end position="21"/>
    </location>
</feature>
<keyword evidence="1" id="KW-0732">Signal</keyword>
<dbReference type="Pfam" id="PF04681">
    <property type="entry name" value="Bys1"/>
    <property type="match status" value="1"/>
</dbReference>
<evidence type="ECO:0000256" key="1">
    <source>
        <dbReference type="SAM" id="SignalP"/>
    </source>
</evidence>
<dbReference type="GeneID" id="54587062"/>
<name>A0A6A6I5X5_9PLEO</name>
<dbReference type="RefSeq" id="XP_033680452.1">
    <property type="nucleotide sequence ID" value="XM_033833732.1"/>
</dbReference>
<dbReference type="PANTHER" id="PTHR36195">
    <property type="entry name" value="DOMAIN PROTEIN, PUTATIVE (AFU_ORTHOLOGUE AFUA_5G01990)-RELATED-RELATED"/>
    <property type="match status" value="1"/>
</dbReference>
<sequence length="179" mass="18624">MFSRGFFGAVALQSLIASALAGQAIINNHCGYDVTVLSTATNAQTTLNAGGTHTEPLSGQASLKIAKDPSLLWAHGITQFEYSVTNTLWYDISLIDCANGQDGSGCPGHDGGIKLEASGGNCKVAHCPANAYCPEQAYWVWNDDKATKSCEDGQAGGDVTMTLCSGGGQKRSVAGRIAY</sequence>
<organism evidence="2 3">
    <name type="scientific">Trematosphaeria pertusa</name>
    <dbReference type="NCBI Taxonomy" id="390896"/>
    <lineage>
        <taxon>Eukaryota</taxon>
        <taxon>Fungi</taxon>
        <taxon>Dikarya</taxon>
        <taxon>Ascomycota</taxon>
        <taxon>Pezizomycotina</taxon>
        <taxon>Dothideomycetes</taxon>
        <taxon>Pleosporomycetidae</taxon>
        <taxon>Pleosporales</taxon>
        <taxon>Massarineae</taxon>
        <taxon>Trematosphaeriaceae</taxon>
        <taxon>Trematosphaeria</taxon>
    </lineage>
</organism>
<proteinExistence type="predicted"/>
<dbReference type="PANTHER" id="PTHR36195:SF6">
    <property type="entry name" value="SECRETED THAUMATIN-LIKE PROTEIN CALA"/>
    <property type="match status" value="1"/>
</dbReference>
<keyword evidence="3" id="KW-1185">Reference proteome</keyword>
<evidence type="ECO:0000313" key="3">
    <source>
        <dbReference type="Proteomes" id="UP000800094"/>
    </source>
</evidence>
<dbReference type="InterPro" id="IPR006771">
    <property type="entry name" value="CetA-like"/>
</dbReference>
<dbReference type="Proteomes" id="UP000800094">
    <property type="component" value="Unassembled WGS sequence"/>
</dbReference>
<gene>
    <name evidence="2" type="ORF">BU26DRAFT_568034</name>
</gene>
<evidence type="ECO:0000313" key="2">
    <source>
        <dbReference type="EMBL" id="KAF2245448.1"/>
    </source>
</evidence>
<dbReference type="OrthoDB" id="5144514at2759"/>
<accession>A0A6A6I5X5</accession>